<protein>
    <recommendedName>
        <fullName evidence="1">Nitrogen regulatory protein P-II</fullName>
    </recommendedName>
</protein>
<dbReference type="Gene3D" id="3.30.70.120">
    <property type="match status" value="1"/>
</dbReference>
<dbReference type="InterPro" id="IPR011322">
    <property type="entry name" value="N-reg_PII-like_a/b"/>
</dbReference>
<dbReference type="EMBL" id="RWKW01000041">
    <property type="protein sequence ID" value="RST86175.1"/>
    <property type="molecule type" value="Genomic_DNA"/>
</dbReference>
<dbReference type="RefSeq" id="WP_126700198.1">
    <property type="nucleotide sequence ID" value="NZ_RWKW01000041.1"/>
</dbReference>
<dbReference type="SUPFAM" id="SSF54913">
    <property type="entry name" value="GlnB-like"/>
    <property type="match status" value="1"/>
</dbReference>
<sequence>MTDTGYRKIEILLDAPLVPRLVDIARQAGITGYTIFPTLGGAGQGGLWSEDLVAGADTKVLFWTVVSLDKAAALQDAVEPLLTAYGMVWVATAADVLRPGRF</sequence>
<dbReference type="GO" id="GO:0030234">
    <property type="term" value="F:enzyme regulator activity"/>
    <property type="evidence" value="ECO:0007669"/>
    <property type="project" value="InterPro"/>
</dbReference>
<keyword evidence="4" id="KW-1185">Reference proteome</keyword>
<evidence type="ECO:0000313" key="3">
    <source>
        <dbReference type="EMBL" id="RST86175.1"/>
    </source>
</evidence>
<dbReference type="Proteomes" id="UP000278398">
    <property type="component" value="Unassembled WGS sequence"/>
</dbReference>
<gene>
    <name evidence="3" type="ORF">EJC49_12195</name>
</gene>
<organism evidence="3 4">
    <name type="scientific">Aquibium carbonis</name>
    <dbReference type="NCBI Taxonomy" id="2495581"/>
    <lineage>
        <taxon>Bacteria</taxon>
        <taxon>Pseudomonadati</taxon>
        <taxon>Pseudomonadota</taxon>
        <taxon>Alphaproteobacteria</taxon>
        <taxon>Hyphomicrobiales</taxon>
        <taxon>Phyllobacteriaceae</taxon>
        <taxon>Aquibium</taxon>
    </lineage>
</organism>
<dbReference type="AlphaFoldDB" id="A0A429YXH9"/>
<dbReference type="GO" id="GO:0006808">
    <property type="term" value="P:regulation of nitrogen utilization"/>
    <property type="evidence" value="ECO:0007669"/>
    <property type="project" value="InterPro"/>
</dbReference>
<comment type="function">
    <text evidence="2">In nitrogen-limiting conditions, when the ratio of Gln to 2-ketoglutarate decreases, P-II is uridylylated to P-II-UMP. P-II-UMP allows the deadenylation of glutamine synthetase (GS), thus activating the enzyme. Conversely, in nitrogen excess P-II is deuridylated and promotes the adenylation of GS. P-II indirectly controls the transcription of the GS gene (glnA). P-II prevents NR-II-catalyzed conversion of NR-I to NR-I-phosphate, the transcriptional activator of glnA. When P-II is uridylylated to P-II-UMP, these events are reversed.</text>
</comment>
<dbReference type="Pfam" id="PF00543">
    <property type="entry name" value="P-II"/>
    <property type="match status" value="1"/>
</dbReference>
<proteinExistence type="predicted"/>
<reference evidence="3 4" key="1">
    <citation type="submission" date="2018-12" db="EMBL/GenBank/DDBJ databases">
        <title>Mesorhizobium carbonis sp. nov., isolated from coal mine water.</title>
        <authorList>
            <person name="Xin W."/>
            <person name="Xu Z."/>
            <person name="Xiang F."/>
            <person name="Zhang J."/>
            <person name="Xi L."/>
            <person name="Liu J."/>
        </authorList>
    </citation>
    <scope>NUCLEOTIDE SEQUENCE [LARGE SCALE GENOMIC DNA]</scope>
    <source>
        <strain evidence="3 4">B2.3</strain>
    </source>
</reference>
<evidence type="ECO:0000256" key="2">
    <source>
        <dbReference type="ARBA" id="ARBA00025238"/>
    </source>
</evidence>
<comment type="caution">
    <text evidence="3">The sequence shown here is derived from an EMBL/GenBank/DDBJ whole genome shotgun (WGS) entry which is preliminary data.</text>
</comment>
<dbReference type="InterPro" id="IPR002187">
    <property type="entry name" value="N-reg_PII"/>
</dbReference>
<name>A0A429YXH9_9HYPH</name>
<evidence type="ECO:0000256" key="1">
    <source>
        <dbReference type="ARBA" id="ARBA00015681"/>
    </source>
</evidence>
<dbReference type="OrthoDB" id="7595716at2"/>
<evidence type="ECO:0000313" key="4">
    <source>
        <dbReference type="Proteomes" id="UP000278398"/>
    </source>
</evidence>
<dbReference type="InterPro" id="IPR015867">
    <property type="entry name" value="N-reg_PII/ATP_PRibTrfase_C"/>
</dbReference>
<accession>A0A429YXH9</accession>